<dbReference type="Gene3D" id="2.60.40.4070">
    <property type="match status" value="1"/>
</dbReference>
<dbReference type="InterPro" id="IPR046450">
    <property type="entry name" value="PA_dom_sf"/>
</dbReference>
<dbReference type="InterPro" id="IPR013783">
    <property type="entry name" value="Ig-like_fold"/>
</dbReference>
<dbReference type="InterPro" id="IPR010259">
    <property type="entry name" value="S8pro/Inhibitor_I9"/>
</dbReference>
<evidence type="ECO:0000259" key="16">
    <source>
        <dbReference type="Pfam" id="PF06280"/>
    </source>
</evidence>
<keyword evidence="5 12" id="KW-0732">Signal</keyword>
<evidence type="ECO:0000259" key="13">
    <source>
        <dbReference type="Pfam" id="PF00082"/>
    </source>
</evidence>
<feature type="active site" description="Charge relay system" evidence="9">
    <location>
        <position position="278"/>
    </location>
</feature>
<dbReference type="GeneID" id="92813525"/>
<keyword evidence="6" id="KW-0677">Repeat</keyword>
<evidence type="ECO:0000256" key="3">
    <source>
        <dbReference type="ARBA" id="ARBA00022525"/>
    </source>
</evidence>
<keyword evidence="3" id="KW-0964">Secreted</keyword>
<organism evidence="17 18">
    <name type="scientific">Actinotignum timonense</name>
    <dbReference type="NCBI Taxonomy" id="1870995"/>
    <lineage>
        <taxon>Bacteria</taxon>
        <taxon>Bacillati</taxon>
        <taxon>Actinomycetota</taxon>
        <taxon>Actinomycetes</taxon>
        <taxon>Actinomycetales</taxon>
        <taxon>Actinomycetaceae</taxon>
        <taxon>Actinotignum</taxon>
    </lineage>
</organism>
<feature type="domain" description="Inhibitor I9" evidence="15">
    <location>
        <begin position="68"/>
        <end position="146"/>
    </location>
</feature>
<dbReference type="PROSITE" id="PS00137">
    <property type="entry name" value="SUBTILASE_HIS"/>
    <property type="match status" value="1"/>
</dbReference>
<feature type="domain" description="Peptidase S8/S53" evidence="13">
    <location>
        <begin position="213"/>
        <end position="668"/>
    </location>
</feature>
<gene>
    <name evidence="17" type="ORF">R6P33_01865</name>
</gene>
<evidence type="ECO:0000256" key="10">
    <source>
        <dbReference type="RuleBase" id="RU003355"/>
    </source>
</evidence>
<dbReference type="PRINTS" id="PR00723">
    <property type="entry name" value="SUBTILISIN"/>
</dbReference>
<evidence type="ECO:0000256" key="4">
    <source>
        <dbReference type="ARBA" id="ARBA00022670"/>
    </source>
</evidence>
<dbReference type="SUPFAM" id="SSF69318">
    <property type="entry name" value="Integrin alpha N-terminal domain"/>
    <property type="match status" value="1"/>
</dbReference>
<dbReference type="InterPro" id="IPR000209">
    <property type="entry name" value="Peptidase_S8/S53_dom"/>
</dbReference>
<dbReference type="InterPro" id="IPR010435">
    <property type="entry name" value="C5a/SBT2-like_Fn3"/>
</dbReference>
<dbReference type="Pfam" id="PF02225">
    <property type="entry name" value="PA"/>
    <property type="match status" value="1"/>
</dbReference>
<comment type="similarity">
    <text evidence="1 9 10">Belongs to the peptidase S8 family.</text>
</comment>
<dbReference type="InterPro" id="IPR037045">
    <property type="entry name" value="S8pro/Inhibitor_I9_sf"/>
</dbReference>
<dbReference type="Pfam" id="PF05922">
    <property type="entry name" value="Inhibitor_I9"/>
    <property type="match status" value="1"/>
</dbReference>
<dbReference type="PANTHER" id="PTHR43806">
    <property type="entry name" value="PEPTIDASE S8"/>
    <property type="match status" value="1"/>
</dbReference>
<feature type="region of interest" description="Disordered" evidence="11">
    <location>
        <begin position="1693"/>
        <end position="1756"/>
    </location>
</feature>
<proteinExistence type="inferred from homology"/>
<dbReference type="PROSITE" id="PS00138">
    <property type="entry name" value="SUBTILASE_SER"/>
    <property type="match status" value="1"/>
</dbReference>
<dbReference type="Gene3D" id="2.60.40.10">
    <property type="entry name" value="Immunoglobulins"/>
    <property type="match status" value="2"/>
</dbReference>
<evidence type="ECO:0000256" key="11">
    <source>
        <dbReference type="SAM" id="MobiDB-lite"/>
    </source>
</evidence>
<dbReference type="InterPro" id="IPR022398">
    <property type="entry name" value="Peptidase_S8_His-AS"/>
</dbReference>
<evidence type="ECO:0000313" key="17">
    <source>
        <dbReference type="EMBL" id="MDY5145770.1"/>
    </source>
</evidence>
<dbReference type="Pfam" id="PF00082">
    <property type="entry name" value="Peptidase_S8"/>
    <property type="match status" value="1"/>
</dbReference>
<feature type="domain" description="C5a peptidase/Subtilisin-like protease SBT2-like Fn3-like" evidence="16">
    <location>
        <begin position="690"/>
        <end position="792"/>
    </location>
</feature>
<keyword evidence="8 9" id="KW-0720">Serine protease</keyword>
<dbReference type="Gene3D" id="2.60.40.1710">
    <property type="entry name" value="Subtilisin-like superfamily"/>
    <property type="match status" value="1"/>
</dbReference>
<reference evidence="17 18" key="1">
    <citation type="submission" date="2023-10" db="EMBL/GenBank/DDBJ databases">
        <title>Whole Genome based description of the genera Actinobaculum and Actinotignum reveals a complex phylogenetic relationship within the species included in the genus Actinotignum.</title>
        <authorList>
            <person name="Jensen C.S."/>
            <person name="Dargis R."/>
            <person name="Kemp M."/>
            <person name="Christensen J.J."/>
        </authorList>
    </citation>
    <scope>NUCLEOTIDE SEQUENCE [LARGE SCALE GENOMIC DNA]</scope>
    <source>
        <strain evidence="17 18">SLA_B089</strain>
    </source>
</reference>
<protein>
    <submittedName>
        <fullName evidence="17">S8 family serine peptidase</fullName>
    </submittedName>
</protein>
<evidence type="ECO:0000256" key="1">
    <source>
        <dbReference type="ARBA" id="ARBA00011073"/>
    </source>
</evidence>
<dbReference type="SUPFAM" id="SSF52025">
    <property type="entry name" value="PA domain"/>
    <property type="match status" value="1"/>
</dbReference>
<dbReference type="Gene3D" id="3.40.50.200">
    <property type="entry name" value="Peptidase S8/S53 domain"/>
    <property type="match status" value="1"/>
</dbReference>
<evidence type="ECO:0000256" key="2">
    <source>
        <dbReference type="ARBA" id="ARBA00022512"/>
    </source>
</evidence>
<dbReference type="PROSITE" id="PS00136">
    <property type="entry name" value="SUBTILASE_ASP"/>
    <property type="match status" value="1"/>
</dbReference>
<name>A0ABU5GF24_9ACTO</name>
<feature type="active site" description="Charge relay system" evidence="9">
    <location>
        <position position="609"/>
    </location>
</feature>
<evidence type="ECO:0000256" key="8">
    <source>
        <dbReference type="ARBA" id="ARBA00022825"/>
    </source>
</evidence>
<dbReference type="InterPro" id="IPR023828">
    <property type="entry name" value="Peptidase_S8_Ser-AS"/>
</dbReference>
<dbReference type="EMBL" id="JAWNFY010000004">
    <property type="protein sequence ID" value="MDY5145770.1"/>
    <property type="molecule type" value="Genomic_DNA"/>
</dbReference>
<dbReference type="Gene3D" id="3.50.30.30">
    <property type="match status" value="1"/>
</dbReference>
<accession>A0ABU5GF24</accession>
<dbReference type="InterPro" id="IPR003137">
    <property type="entry name" value="PA_domain"/>
</dbReference>
<evidence type="ECO:0000256" key="9">
    <source>
        <dbReference type="PROSITE-ProRule" id="PRU01240"/>
    </source>
</evidence>
<dbReference type="InterPro" id="IPR023827">
    <property type="entry name" value="Peptidase_S8_Asp-AS"/>
</dbReference>
<evidence type="ECO:0000256" key="7">
    <source>
        <dbReference type="ARBA" id="ARBA00022801"/>
    </source>
</evidence>
<evidence type="ECO:0000256" key="5">
    <source>
        <dbReference type="ARBA" id="ARBA00022729"/>
    </source>
</evidence>
<dbReference type="SUPFAM" id="SSF52743">
    <property type="entry name" value="Subtilisin-like"/>
    <property type="match status" value="1"/>
</dbReference>
<comment type="caution">
    <text evidence="17">The sequence shown here is derived from an EMBL/GenBank/DDBJ whole genome shotgun (WGS) entry which is preliminary data.</text>
</comment>
<dbReference type="InterPro" id="IPR015500">
    <property type="entry name" value="Peptidase_S8_subtilisin-rel"/>
</dbReference>
<dbReference type="InterPro" id="IPR050131">
    <property type="entry name" value="Peptidase_S8_subtilisin-like"/>
</dbReference>
<dbReference type="Pfam" id="PF06280">
    <property type="entry name" value="fn3_5"/>
    <property type="match status" value="1"/>
</dbReference>
<dbReference type="Gene3D" id="3.30.70.80">
    <property type="entry name" value="Peptidase S8 propeptide/proteinase inhibitor I9"/>
    <property type="match status" value="1"/>
</dbReference>
<feature type="compositionally biased region" description="Pro residues" evidence="11">
    <location>
        <begin position="1700"/>
        <end position="1749"/>
    </location>
</feature>
<evidence type="ECO:0000259" key="15">
    <source>
        <dbReference type="Pfam" id="PF05922"/>
    </source>
</evidence>
<evidence type="ECO:0000256" key="6">
    <source>
        <dbReference type="ARBA" id="ARBA00022737"/>
    </source>
</evidence>
<feature type="domain" description="PA" evidence="14">
    <location>
        <begin position="456"/>
        <end position="538"/>
    </location>
</feature>
<feature type="active site" description="Charge relay system" evidence="9">
    <location>
        <position position="222"/>
    </location>
</feature>
<feature type="signal peptide" evidence="12">
    <location>
        <begin position="1"/>
        <end position="29"/>
    </location>
</feature>
<dbReference type="InterPro" id="IPR036852">
    <property type="entry name" value="Peptidase_S8/S53_dom_sf"/>
</dbReference>
<dbReference type="Proteomes" id="UP001284901">
    <property type="component" value="Unassembled WGS sequence"/>
</dbReference>
<dbReference type="CDD" id="cd07475">
    <property type="entry name" value="Peptidases_S8_C5a_Peptidase"/>
    <property type="match status" value="1"/>
</dbReference>
<keyword evidence="7 9" id="KW-0378">Hydrolase</keyword>
<evidence type="ECO:0000313" key="18">
    <source>
        <dbReference type="Proteomes" id="UP001284901"/>
    </source>
</evidence>
<keyword evidence="2" id="KW-0134">Cell wall</keyword>
<dbReference type="InterPro" id="IPR028994">
    <property type="entry name" value="Integrin_alpha_N"/>
</dbReference>
<keyword evidence="18" id="KW-1185">Reference proteome</keyword>
<dbReference type="InterPro" id="IPR034216">
    <property type="entry name" value="C5a_Peptidase"/>
</dbReference>
<sequence length="1980" mass="206133">MTGFNWRRLGGLSVTAALALSVLTTPALAADQPAPSNPAGAFAGLFSPDNPELAAFQDLQGSNERVRVIVLLKDQSRLGSDTGEAQSLATQEDLVAQWSEKYGLQLERQFGYLVNGFAATMPADKMAALEAEAAVASVKRERVYQTTDVAATERAADISRAVAQSALAQNAGTTQALAQGALATQPQENVPLEDASRDMQGAPAALADAGADGTGMVIAIVDTGIDPTHRDMRIDNCDTAKIKNINTAANPAFTCKVPNGYNYADDNFEIVDTTSSMHGMHVAGIAAANGLDEGQTFATTGRVEGMAPNAQLLAMKVFSNDPARSRGAADGDIIAAIEDSVKLGADVINLSLGSDNGFGYSNGAGLAIEEARAKGVLPVISAGNSGLNFSPSGGEDDMFGKWDDGVIGSPSAHDATLSVASIDNNFETRSVARVTVGDKSEDIFYELATGKPDNEPREAVAAGTGKPEEFPENTAGKYALIERGGITFGEKFGNAQKAGAAGVIIYNHEAGGDSMISMGGIDEYTFPGGVMFRSDALRLVKAIEAKTPVTIALTDEARTTPSATAGAPSNFTSWGPTSNLDFKPNISGVGGNVYSTLNSNTYGSMSGTSMAAPNVAGSMASVLQVLGERFPDMSRADRLSLAETLLMNTAEIPRHDGVPYAPRQIGAGLVRVDHALASQVHARVDGANSVALGQVNGPVSFTVTLTNHGDKEAAYAIPRQEVVNETNNANDTTSTFISKETLTADRKVLTVAPGETTQVTFTLTPSKGNHFVEGWAVLEGVQETPDIKVPYLGFAGDWNAEPIFVAPGQTWGEGNTSTSQLTTTIFGMTLPMKNNIFGEFWLSPNKDNNVDAVVPNLTQLRNAEEAQFEIYDAAGKLVTRVGEEQELSRQIAGTALGTKNIAQAYRTHAFDGTVWDASSASFKAIPDGRYTYRVKARLGDRFDWQTLDMPFGVDTVAPEVSVGEPFERDGQKILPFTVTETGSGIFSSPMVETDKGTQIKPVTKNSDSSFEVVLPEGVSYVIVTVADQGMNNTMVTKVLGANAIEIPSLNTYNTQVFTPNHRLVKDGKLTVFGLASDAVARVTVAGTDAELGGGFFAALVPLTAGTQEIPVVAYGDNGREITRTMLTVTYDTVAPSVAITSLNAGGKQPVAEDGSVTITGNVRDERPGATLTVKVNGTDVTVDATGGFTTTFTPEADAVSATVVASDGGNTTTETVTYEGREVVAEDTSSYQAPTFTNVQCFGTTCLPDMSTAETTADGKLVLRGKAQGVSAFVLQPRVTVNEAGAYVVPDPINVSVQADGTFETAVPVTTGINAFHMKVTDTEGKVRMDSILRVFWDTGYPKVSFTEPTLYNGVLYANSDEVTFAGTASDDAWGYELKINGSVVRSIIDHTVGGTKTNTRSFNQAFPVADGDTVLVQFGDSMGNTLLNTIPVVVDKEGPAVSINGTDGAVIRDGAAIATSVTDPNLKAARVLLNGNVLSEQSTDAGLLGQTVEDSLVDVKTYFGGGNDAGANGADAAKAVKTDANGVADKDDAARVVAGVKDAAGLMAEADAPVADDAAAGDTAGDAATALNYTVETAELAAGTYTLTVEGTDLAGNSTAQSISFTKDSLPVIEGPDTVELTAPAGALDRQALAAEVLAKYTVKDDGAAGAAGDTALTLAPGTVLNPGENTVTLIATDAAGAAVTKTVTVTVTQESAPAPSPTPGEPGTPGTPDPTPGQPVPNPTPAPNPTPGTPGTPGTPAPEPGTPGKPGDTGNVFYLSNDWVSTVAQQVFSYGRAADQVLIGDWDGDGKETLAVRRGNQIFIQNSLTGGVADEVISFGRADDTIVVGDWDGDGKDTFAVRRGNQVFVLNSIRSGDADQVFSFGREADVLLAGDFDGDGKDTFAVQRGNVFFVNNTLTGGKAETSFSYGRAGDQIFVGDWDGDGKDTFAVRRGNQVFVANSLKSGNADITLYYGRSGDQMLVGDWDGDGVDTPIVRR</sequence>
<evidence type="ECO:0000259" key="14">
    <source>
        <dbReference type="Pfam" id="PF02225"/>
    </source>
</evidence>
<evidence type="ECO:0000256" key="12">
    <source>
        <dbReference type="SAM" id="SignalP"/>
    </source>
</evidence>
<keyword evidence="4 9" id="KW-0645">Protease</keyword>
<feature type="chain" id="PRO_5046827229" evidence="12">
    <location>
        <begin position="30"/>
        <end position="1980"/>
    </location>
</feature>
<dbReference type="PANTHER" id="PTHR43806:SF11">
    <property type="entry name" value="CEREVISIN-RELATED"/>
    <property type="match status" value="1"/>
</dbReference>
<dbReference type="PROSITE" id="PS51892">
    <property type="entry name" value="SUBTILASE"/>
    <property type="match status" value="1"/>
</dbReference>
<dbReference type="RefSeq" id="WP_180948654.1">
    <property type="nucleotide sequence ID" value="NZ_CP136960.1"/>
</dbReference>